<comment type="catalytic activity">
    <reaction evidence="5">
        <text>L-methionyl-tRNA(fMet) + (6R)-10-formyltetrahydrofolate = N-formyl-L-methionyl-tRNA(fMet) + (6S)-5,6,7,8-tetrahydrofolate + H(+)</text>
        <dbReference type="Rhea" id="RHEA:24380"/>
        <dbReference type="Rhea" id="RHEA-COMP:9952"/>
        <dbReference type="Rhea" id="RHEA-COMP:9953"/>
        <dbReference type="ChEBI" id="CHEBI:15378"/>
        <dbReference type="ChEBI" id="CHEBI:57453"/>
        <dbReference type="ChEBI" id="CHEBI:78530"/>
        <dbReference type="ChEBI" id="CHEBI:78844"/>
        <dbReference type="ChEBI" id="CHEBI:195366"/>
        <dbReference type="EC" id="2.1.2.9"/>
    </reaction>
</comment>
<evidence type="ECO:0000256" key="4">
    <source>
        <dbReference type="ARBA" id="ARBA00022917"/>
    </source>
</evidence>
<feature type="domain" description="Formyl transferase N-terminal" evidence="6">
    <location>
        <begin position="1"/>
        <end position="174"/>
    </location>
</feature>
<dbReference type="Gene3D" id="3.40.50.12230">
    <property type="match status" value="1"/>
</dbReference>
<comment type="similarity">
    <text evidence="1 5">Belongs to the Fmt family.</text>
</comment>
<dbReference type="HAMAP" id="MF_00182">
    <property type="entry name" value="Formyl_trans"/>
    <property type="match status" value="1"/>
</dbReference>
<dbReference type="InterPro" id="IPR036477">
    <property type="entry name" value="Formyl_transf_N_sf"/>
</dbReference>
<dbReference type="NCBIfam" id="TIGR00460">
    <property type="entry name" value="fmt"/>
    <property type="match status" value="1"/>
</dbReference>
<evidence type="ECO:0000313" key="8">
    <source>
        <dbReference type="EMBL" id="SEH67871.1"/>
    </source>
</evidence>
<dbReference type="InterPro" id="IPR041711">
    <property type="entry name" value="Met-tRNA-FMT_N"/>
</dbReference>
<accession>A0A1H6K8T5</accession>
<proteinExistence type="inferred from homology"/>
<comment type="function">
    <text evidence="5">Attaches a formyl group to the free amino group of methionyl-tRNA(fMet). The formyl group appears to play a dual role in the initiator identity of N-formylmethionyl-tRNA by promoting its recognition by IF2 and preventing the misappropriation of this tRNA by the elongation apparatus.</text>
</comment>
<evidence type="ECO:0000256" key="1">
    <source>
        <dbReference type="ARBA" id="ARBA00010699"/>
    </source>
</evidence>
<dbReference type="PANTHER" id="PTHR11138">
    <property type="entry name" value="METHIONYL-TRNA FORMYLTRANSFERASE"/>
    <property type="match status" value="1"/>
</dbReference>
<dbReference type="PANTHER" id="PTHR11138:SF5">
    <property type="entry name" value="METHIONYL-TRNA FORMYLTRANSFERASE, MITOCHONDRIAL"/>
    <property type="match status" value="1"/>
</dbReference>
<dbReference type="InterPro" id="IPR011034">
    <property type="entry name" value="Formyl_transferase-like_C_sf"/>
</dbReference>
<dbReference type="CDD" id="cd08646">
    <property type="entry name" value="FMT_core_Met-tRNA-FMT_N"/>
    <property type="match status" value="1"/>
</dbReference>
<protein>
    <recommendedName>
        <fullName evidence="2 5">Methionyl-tRNA formyltransferase</fullName>
        <ecNumber evidence="2 5">2.1.2.9</ecNumber>
    </recommendedName>
</protein>
<sequence length="304" mass="32623">MRVVFMGTPDFAVPSLRLLVERHDVTLALTRPDAVRGRGKRLEPSAVKAAALELGVPVIETNKITPEVLDRIRAETPDVICVAAYGCILPDEVLDVARLGCVNVHGSPLPRWRGAAPIQRGVLEGDDEVGVSIMRVVHDLDAGAYCRQATIAVGQKTCTQLMSEVAQLGADELLAALGQMEAGEARWVEQDESQVTYAKKISKAEMRLDPADDVAKNARRIQASTDAAPARLKVGERGVRVLLATVSSEPLGAGRALVRKGRVFLGCADGSLELLRVKPDGKKEMDASAWAQGLHADGLTWGRL</sequence>
<evidence type="ECO:0000256" key="5">
    <source>
        <dbReference type="HAMAP-Rule" id="MF_00182"/>
    </source>
</evidence>
<keyword evidence="4 5" id="KW-0648">Protein biosynthesis</keyword>
<evidence type="ECO:0000259" key="7">
    <source>
        <dbReference type="Pfam" id="PF02911"/>
    </source>
</evidence>
<dbReference type="RefSeq" id="WP_078687866.1">
    <property type="nucleotide sequence ID" value="NZ_FNWT01000012.1"/>
</dbReference>
<keyword evidence="3 5" id="KW-0808">Transferase</keyword>
<dbReference type="InterPro" id="IPR005793">
    <property type="entry name" value="Formyl_trans_C"/>
</dbReference>
<dbReference type="InterPro" id="IPR005794">
    <property type="entry name" value="Fmt"/>
</dbReference>
<evidence type="ECO:0000256" key="2">
    <source>
        <dbReference type="ARBA" id="ARBA00012261"/>
    </source>
</evidence>
<evidence type="ECO:0000256" key="3">
    <source>
        <dbReference type="ARBA" id="ARBA00022679"/>
    </source>
</evidence>
<dbReference type="SUPFAM" id="SSF53328">
    <property type="entry name" value="Formyltransferase"/>
    <property type="match status" value="1"/>
</dbReference>
<dbReference type="EMBL" id="FNWT01000012">
    <property type="protein sequence ID" value="SEH67871.1"/>
    <property type="molecule type" value="Genomic_DNA"/>
</dbReference>
<organism evidence="8 9">
    <name type="scientific">Parafannyhessea umbonata</name>
    <dbReference type="NCBI Taxonomy" id="604330"/>
    <lineage>
        <taxon>Bacteria</taxon>
        <taxon>Bacillati</taxon>
        <taxon>Actinomycetota</taxon>
        <taxon>Coriobacteriia</taxon>
        <taxon>Coriobacteriales</taxon>
        <taxon>Atopobiaceae</taxon>
        <taxon>Parafannyhessea</taxon>
    </lineage>
</organism>
<dbReference type="InterPro" id="IPR002376">
    <property type="entry name" value="Formyl_transf_N"/>
</dbReference>
<name>A0A1H6K8T5_9ACTN</name>
<dbReference type="EC" id="2.1.2.9" evidence="2 5"/>
<feature type="domain" description="Formyl transferase C-terminal" evidence="7">
    <location>
        <begin position="200"/>
        <end position="294"/>
    </location>
</feature>
<dbReference type="Pfam" id="PF00551">
    <property type="entry name" value="Formyl_trans_N"/>
    <property type="match status" value="1"/>
</dbReference>
<evidence type="ECO:0000259" key="6">
    <source>
        <dbReference type="Pfam" id="PF00551"/>
    </source>
</evidence>
<comment type="caution">
    <text evidence="8">The sequence shown here is derived from an EMBL/GenBank/DDBJ whole genome shotgun (WGS) entry which is preliminary data.</text>
</comment>
<gene>
    <name evidence="5" type="primary">fmt</name>
    <name evidence="8" type="ORF">SAMN05216447_11222</name>
</gene>
<dbReference type="Proteomes" id="UP000199135">
    <property type="component" value="Unassembled WGS sequence"/>
</dbReference>
<feature type="binding site" evidence="5">
    <location>
        <begin position="107"/>
        <end position="110"/>
    </location>
    <ligand>
        <name>(6S)-5,6,7,8-tetrahydrofolate</name>
        <dbReference type="ChEBI" id="CHEBI:57453"/>
    </ligand>
</feature>
<keyword evidence="9" id="KW-1185">Reference proteome</keyword>
<evidence type="ECO:0000313" key="9">
    <source>
        <dbReference type="Proteomes" id="UP000199135"/>
    </source>
</evidence>
<reference evidence="8 9" key="1">
    <citation type="submission" date="2016-10" db="EMBL/GenBank/DDBJ databases">
        <authorList>
            <person name="Varghese N."/>
            <person name="Submissions S."/>
        </authorList>
    </citation>
    <scope>NUCLEOTIDE SEQUENCE [LARGE SCALE GENOMIC DNA]</scope>
    <source>
        <strain evidence="8 9">WCP15</strain>
    </source>
</reference>
<dbReference type="Pfam" id="PF02911">
    <property type="entry name" value="Formyl_trans_C"/>
    <property type="match status" value="1"/>
</dbReference>
<dbReference type="SUPFAM" id="SSF50486">
    <property type="entry name" value="FMT C-terminal domain-like"/>
    <property type="match status" value="1"/>
</dbReference>